<proteinExistence type="inferred from homology"/>
<dbReference type="Pfam" id="PF00216">
    <property type="entry name" value="Bac_DNA_binding"/>
    <property type="match status" value="1"/>
</dbReference>
<dbReference type="PRINTS" id="PR01727">
    <property type="entry name" value="DNABINDINGHU"/>
</dbReference>
<dbReference type="SUPFAM" id="SSF47729">
    <property type="entry name" value="IHF-like DNA-binding proteins"/>
    <property type="match status" value="1"/>
</dbReference>
<protein>
    <submittedName>
        <fullName evidence="3">Uncharacterized protein</fullName>
    </submittedName>
</protein>
<dbReference type="EMBL" id="VORZ01000001">
    <property type="protein sequence ID" value="TXD97813.1"/>
    <property type="molecule type" value="Genomic_DNA"/>
</dbReference>
<dbReference type="Gene3D" id="4.10.520.10">
    <property type="entry name" value="IHF-like DNA-binding proteins"/>
    <property type="match status" value="1"/>
</dbReference>
<organism evidence="3 4">
    <name type="scientific">Psychrobacter frigidicola</name>
    <dbReference type="NCBI Taxonomy" id="45611"/>
    <lineage>
        <taxon>Bacteria</taxon>
        <taxon>Pseudomonadati</taxon>
        <taxon>Pseudomonadota</taxon>
        <taxon>Gammaproteobacteria</taxon>
        <taxon>Moraxellales</taxon>
        <taxon>Moraxellaceae</taxon>
        <taxon>Psychrobacter</taxon>
    </lineage>
</organism>
<evidence type="ECO:0000313" key="3">
    <source>
        <dbReference type="EMBL" id="TXD97813.1"/>
    </source>
</evidence>
<gene>
    <name evidence="3" type="ORF">ES754_02250</name>
</gene>
<comment type="caution">
    <text evidence="3">The sequence shown here is derived from an EMBL/GenBank/DDBJ whole genome shotgun (WGS) entry which is preliminary data.</text>
</comment>
<comment type="similarity">
    <text evidence="1">Belongs to the bacterial histone-like protein family.</text>
</comment>
<keyword evidence="2" id="KW-0238">DNA-binding</keyword>
<dbReference type="InterPro" id="IPR010992">
    <property type="entry name" value="IHF-like_DNA-bd_dom_sf"/>
</dbReference>
<evidence type="ECO:0000256" key="2">
    <source>
        <dbReference type="ARBA" id="ARBA00023125"/>
    </source>
</evidence>
<dbReference type="GO" id="GO:0030527">
    <property type="term" value="F:structural constituent of chromatin"/>
    <property type="evidence" value="ECO:0007669"/>
    <property type="project" value="InterPro"/>
</dbReference>
<dbReference type="Proteomes" id="UP000321903">
    <property type="component" value="Unassembled WGS sequence"/>
</dbReference>
<dbReference type="GO" id="GO:0003677">
    <property type="term" value="F:DNA binding"/>
    <property type="evidence" value="ECO:0007669"/>
    <property type="project" value="UniProtKB-KW"/>
</dbReference>
<reference evidence="3 4" key="1">
    <citation type="submission" date="2019-08" db="EMBL/GenBank/DDBJ databases">
        <title>Genome sequence of Psychrobacter frigidicola ACAM304 (type strain).</title>
        <authorList>
            <person name="Bowman J.P."/>
        </authorList>
    </citation>
    <scope>NUCLEOTIDE SEQUENCE [LARGE SCALE GENOMIC DNA]</scope>
    <source>
        <strain evidence="3 4">ACAM 304</strain>
    </source>
</reference>
<dbReference type="OrthoDB" id="9799835at2"/>
<dbReference type="AlphaFoldDB" id="A0A5C7AAG5"/>
<evidence type="ECO:0000256" key="1">
    <source>
        <dbReference type="ARBA" id="ARBA00010529"/>
    </source>
</evidence>
<dbReference type="RefSeq" id="WP_147221669.1">
    <property type="nucleotide sequence ID" value="NZ_CAJGYY010000001.1"/>
</dbReference>
<name>A0A5C7AAG5_9GAMM</name>
<accession>A0A5C7AAG5</accession>
<sequence length="71" mass="8106">MVMVIVSRRFYANTNKLEENERLKLIAFATFQKARRGARKGRNPKTGEPVDIPELVTINVTLSENLIDSMN</sequence>
<evidence type="ECO:0000313" key="4">
    <source>
        <dbReference type="Proteomes" id="UP000321903"/>
    </source>
</evidence>
<keyword evidence="4" id="KW-1185">Reference proteome</keyword>
<dbReference type="InterPro" id="IPR000119">
    <property type="entry name" value="Hist_DNA-bd"/>
</dbReference>